<reference evidence="11 12" key="1">
    <citation type="submission" date="2018-06" db="EMBL/GenBank/DDBJ databases">
        <title>Extensive metabolic versatility and redundancy in microbially diverse, dynamic hydrothermal sediments.</title>
        <authorList>
            <person name="Dombrowski N."/>
            <person name="Teske A."/>
            <person name="Baker B.J."/>
        </authorList>
    </citation>
    <scope>NUCLEOTIDE SEQUENCE [LARGE SCALE GENOMIC DNA]</scope>
    <source>
        <strain evidence="11">B79_G16</strain>
    </source>
</reference>
<feature type="transmembrane region" description="Helical" evidence="9">
    <location>
        <begin position="12"/>
        <end position="34"/>
    </location>
</feature>
<dbReference type="Gene3D" id="1.10.3720.10">
    <property type="entry name" value="MetI-like"/>
    <property type="match status" value="1"/>
</dbReference>
<evidence type="ECO:0000256" key="4">
    <source>
        <dbReference type="ARBA" id="ARBA00022475"/>
    </source>
</evidence>
<name>A0A420ZAX4_UNCK3</name>
<keyword evidence="3 9" id="KW-0813">Transport</keyword>
<keyword evidence="8 9" id="KW-0472">Membrane</keyword>
<dbReference type="EMBL" id="QMNG01000122">
    <property type="protein sequence ID" value="RLC35774.1"/>
    <property type="molecule type" value="Genomic_DNA"/>
</dbReference>
<feature type="transmembrane region" description="Helical" evidence="9">
    <location>
        <begin position="108"/>
        <end position="130"/>
    </location>
</feature>
<accession>A0A420ZAX4</accession>
<evidence type="ECO:0000256" key="2">
    <source>
        <dbReference type="ARBA" id="ARBA00009047"/>
    </source>
</evidence>
<feature type="transmembrane region" description="Helical" evidence="9">
    <location>
        <begin position="183"/>
        <end position="208"/>
    </location>
</feature>
<evidence type="ECO:0000256" key="5">
    <source>
        <dbReference type="ARBA" id="ARBA00022597"/>
    </source>
</evidence>
<dbReference type="InterPro" id="IPR050901">
    <property type="entry name" value="BP-dep_ABC_trans_perm"/>
</dbReference>
<dbReference type="InterPro" id="IPR000515">
    <property type="entry name" value="MetI-like"/>
</dbReference>
<keyword evidence="5" id="KW-0762">Sugar transport</keyword>
<keyword evidence="7 9" id="KW-1133">Transmembrane helix</keyword>
<feature type="transmembrane region" description="Helical" evidence="9">
    <location>
        <begin position="240"/>
        <end position="261"/>
    </location>
</feature>
<evidence type="ECO:0000256" key="6">
    <source>
        <dbReference type="ARBA" id="ARBA00022692"/>
    </source>
</evidence>
<dbReference type="SUPFAM" id="SSF161098">
    <property type="entry name" value="MetI-like"/>
    <property type="match status" value="1"/>
</dbReference>
<protein>
    <submittedName>
        <fullName evidence="11">Carbohydrate ABC transporter permease</fullName>
    </submittedName>
</protein>
<dbReference type="CDD" id="cd06261">
    <property type="entry name" value="TM_PBP2"/>
    <property type="match status" value="1"/>
</dbReference>
<keyword evidence="6 9" id="KW-0812">Transmembrane</keyword>
<dbReference type="Proteomes" id="UP000281261">
    <property type="component" value="Unassembled WGS sequence"/>
</dbReference>
<dbReference type="AlphaFoldDB" id="A0A420ZAX4"/>
<dbReference type="InterPro" id="IPR035906">
    <property type="entry name" value="MetI-like_sf"/>
</dbReference>
<dbReference type="GO" id="GO:0055085">
    <property type="term" value="P:transmembrane transport"/>
    <property type="evidence" value="ECO:0007669"/>
    <property type="project" value="InterPro"/>
</dbReference>
<evidence type="ECO:0000256" key="7">
    <source>
        <dbReference type="ARBA" id="ARBA00022989"/>
    </source>
</evidence>
<dbReference type="PROSITE" id="PS50928">
    <property type="entry name" value="ABC_TM1"/>
    <property type="match status" value="1"/>
</dbReference>
<evidence type="ECO:0000256" key="9">
    <source>
        <dbReference type="RuleBase" id="RU363032"/>
    </source>
</evidence>
<evidence type="ECO:0000256" key="1">
    <source>
        <dbReference type="ARBA" id="ARBA00004651"/>
    </source>
</evidence>
<comment type="caution">
    <text evidence="11">The sequence shown here is derived from an EMBL/GenBank/DDBJ whole genome shotgun (WGS) entry which is preliminary data.</text>
</comment>
<proteinExistence type="inferred from homology"/>
<comment type="similarity">
    <text evidence="2">Belongs to the binding-protein-dependent transport system permease family. MalFG subfamily.</text>
</comment>
<comment type="subcellular location">
    <subcellularLocation>
        <location evidence="1 9">Cell membrane</location>
        <topology evidence="1 9">Multi-pass membrane protein</topology>
    </subcellularLocation>
</comment>
<dbReference type="PANTHER" id="PTHR32243:SF50">
    <property type="entry name" value="MALTOSE_MALTODEXTRIN TRANSPORT SYSTEM PERMEASE PROTEIN MALG"/>
    <property type="match status" value="1"/>
</dbReference>
<evidence type="ECO:0000313" key="12">
    <source>
        <dbReference type="Proteomes" id="UP000281261"/>
    </source>
</evidence>
<evidence type="ECO:0000313" key="11">
    <source>
        <dbReference type="EMBL" id="RLC35774.1"/>
    </source>
</evidence>
<dbReference type="PANTHER" id="PTHR32243">
    <property type="entry name" value="MALTOSE TRANSPORT SYSTEM PERMEASE-RELATED"/>
    <property type="match status" value="1"/>
</dbReference>
<feature type="domain" description="ABC transmembrane type-1" evidence="10">
    <location>
        <begin position="71"/>
        <end position="261"/>
    </location>
</feature>
<feature type="transmembrane region" description="Helical" evidence="9">
    <location>
        <begin position="75"/>
        <end position="96"/>
    </location>
</feature>
<evidence type="ECO:0000259" key="10">
    <source>
        <dbReference type="PROSITE" id="PS50928"/>
    </source>
</evidence>
<sequence length="276" mass="31189">MVESLLLYKLKKYLRVAVLVFLILAYLSPLYWIFTTAFKTRSEMFSNPFYLTQVTLENFEEAARYGAFDAIKNSVIITVGGVGLALLLSVFAAYAFSRYAIRGKNILMFYILSTRMMPPIALVIPIFVMFQKLGLKGTYTGLILMYATVSLPFSIWMIKSFIDDIPKDIDQAAILDGHSLTYVLFKIVIPMVLPGIVASMVFSAITIWNEFVFALLLSSIDTRPTSVLLSSIRGERGFNWGRIAAIEVVYILPIIIFVFLVQKHLLRGLTFGTVRR</sequence>
<dbReference type="Pfam" id="PF00528">
    <property type="entry name" value="BPD_transp_1"/>
    <property type="match status" value="1"/>
</dbReference>
<keyword evidence="4" id="KW-1003">Cell membrane</keyword>
<organism evidence="11 12">
    <name type="scientific">candidate division Kazan bacterium</name>
    <dbReference type="NCBI Taxonomy" id="2202143"/>
    <lineage>
        <taxon>Bacteria</taxon>
        <taxon>Bacteria division Kazan-3B-28</taxon>
    </lineage>
</organism>
<evidence type="ECO:0000256" key="8">
    <source>
        <dbReference type="ARBA" id="ARBA00023136"/>
    </source>
</evidence>
<dbReference type="GO" id="GO:0005886">
    <property type="term" value="C:plasma membrane"/>
    <property type="evidence" value="ECO:0007669"/>
    <property type="project" value="UniProtKB-SubCell"/>
</dbReference>
<feature type="transmembrane region" description="Helical" evidence="9">
    <location>
        <begin position="142"/>
        <end position="162"/>
    </location>
</feature>
<gene>
    <name evidence="11" type="ORF">DRH29_05805</name>
</gene>
<evidence type="ECO:0000256" key="3">
    <source>
        <dbReference type="ARBA" id="ARBA00022448"/>
    </source>
</evidence>